<dbReference type="InterPro" id="IPR029188">
    <property type="entry name" value="Rrp14_N"/>
</dbReference>
<feature type="domain" description="Ribosomal RNA-processing protein 14/surfeit locus protein 6 C-terminal" evidence="5">
    <location>
        <begin position="336"/>
        <end position="527"/>
    </location>
</feature>
<dbReference type="InterPro" id="IPR029190">
    <property type="entry name" value="Rrp14/SURF6_C"/>
</dbReference>
<feature type="compositionally biased region" description="Basic and acidic residues" evidence="4">
    <location>
        <begin position="319"/>
        <end position="341"/>
    </location>
</feature>
<dbReference type="PANTHER" id="PTHR14369">
    <property type="entry name" value="SURFEIT LOCUS PROTEIN 6"/>
    <property type="match status" value="1"/>
</dbReference>
<keyword evidence="3" id="KW-0539">Nucleus</keyword>
<feature type="compositionally biased region" description="Basic residues" evidence="4">
    <location>
        <begin position="525"/>
        <end position="544"/>
    </location>
</feature>
<keyword evidence="8" id="KW-1185">Reference proteome</keyword>
<dbReference type="Pfam" id="PF04935">
    <property type="entry name" value="SURF6"/>
    <property type="match status" value="1"/>
</dbReference>
<sequence>MAEASLQDRLRDHAKAFDGLLSLIPAKMYYGEDTSNQWNKKKQSKKEAAAARRLKLDPDSELNRNAKEVMDERAKNKRKLRDMEDEDESEDDAVPAPAVEEEEWEDYEPVDGVETEKPGEGLKVKASDANKKQKLDDGEPAPSNTAEATSSKLSKKEEKRAAKEKKKQEKKEKKEKKIDKKNTNAEEPEAEQDDAPAPTSKSQKKAAKKQAKSTAAKASKSDDVDEDETAPVDGEVQPMDISGLEKDDETSSPDSEPHSPTFDTNDSSAAPTEALAEPASTTTSVSSTIPPSEKPKHIKIPADTSALRARLAAKIEALRAARKADGPDGKPIRTRQELIESRRRKQALRKANKQELRKQAKLEEDRKREEALASTSPGVMSPAVELDENTSNFAFGRVAFGDGSQLSRDLSYVLSEGKKKGPSDPKTALIKVQNAKKRLQELDPEKKADIAKKDLWLTARRRAQGERIHDDEALLKRAVKRKETAKKKSEKAWSDRTDGVKMAQKERQRKREDNLRSRRDDKLLHRSGKGKKKKSGASTKKKGRPGFEGSLGVGGRKK</sequence>
<dbReference type="Proteomes" id="UP001498476">
    <property type="component" value="Unassembled WGS sequence"/>
</dbReference>
<evidence type="ECO:0000256" key="1">
    <source>
        <dbReference type="ARBA" id="ARBA00004123"/>
    </source>
</evidence>
<feature type="region of interest" description="Disordered" evidence="4">
    <location>
        <begin position="36"/>
        <end position="303"/>
    </location>
</feature>
<name>A0ABR1GNQ2_9HYPO</name>
<feature type="domain" description="Ribosomal RNA-processing protein 14 N-terminal" evidence="6">
    <location>
        <begin position="9"/>
        <end position="59"/>
    </location>
</feature>
<protein>
    <recommendedName>
        <fullName evidence="9">Ribosomal RNA-processing protein 14/surfeit locus protein 6 C-terminal domain-containing protein</fullName>
    </recommendedName>
</protein>
<feature type="compositionally biased region" description="Basic and acidic residues" evidence="4">
    <location>
        <begin position="45"/>
        <end position="74"/>
    </location>
</feature>
<evidence type="ECO:0000256" key="4">
    <source>
        <dbReference type="SAM" id="MobiDB-lite"/>
    </source>
</evidence>
<dbReference type="Pfam" id="PF15459">
    <property type="entry name" value="RRP14"/>
    <property type="match status" value="1"/>
</dbReference>
<evidence type="ECO:0000256" key="3">
    <source>
        <dbReference type="ARBA" id="ARBA00023242"/>
    </source>
</evidence>
<feature type="compositionally biased region" description="Gly residues" evidence="4">
    <location>
        <begin position="549"/>
        <end position="558"/>
    </location>
</feature>
<feature type="compositionally biased region" description="Acidic residues" evidence="4">
    <location>
        <begin position="83"/>
        <end position="113"/>
    </location>
</feature>
<dbReference type="EMBL" id="JAZAVJ010000241">
    <property type="protein sequence ID" value="KAK7403541.1"/>
    <property type="molecule type" value="Genomic_DNA"/>
</dbReference>
<comment type="subcellular location">
    <subcellularLocation>
        <location evidence="1">Nucleus</location>
    </subcellularLocation>
</comment>
<feature type="compositionally biased region" description="Basic residues" evidence="4">
    <location>
        <begin position="202"/>
        <end position="211"/>
    </location>
</feature>
<feature type="compositionally biased region" description="Basic residues" evidence="4">
    <location>
        <begin position="342"/>
        <end position="351"/>
    </location>
</feature>
<feature type="compositionally biased region" description="Basic and acidic residues" evidence="4">
    <location>
        <begin position="114"/>
        <end position="137"/>
    </location>
</feature>
<feature type="compositionally biased region" description="Basic and acidic residues" evidence="4">
    <location>
        <begin position="486"/>
        <end position="524"/>
    </location>
</feature>
<feature type="region of interest" description="Disordered" evidence="4">
    <location>
        <begin position="319"/>
        <end position="385"/>
    </location>
</feature>
<evidence type="ECO:0000256" key="2">
    <source>
        <dbReference type="ARBA" id="ARBA00005904"/>
    </source>
</evidence>
<organism evidence="7 8">
    <name type="scientific">Neonectria punicea</name>
    <dbReference type="NCBI Taxonomy" id="979145"/>
    <lineage>
        <taxon>Eukaryota</taxon>
        <taxon>Fungi</taxon>
        <taxon>Dikarya</taxon>
        <taxon>Ascomycota</taxon>
        <taxon>Pezizomycotina</taxon>
        <taxon>Sordariomycetes</taxon>
        <taxon>Hypocreomycetidae</taxon>
        <taxon>Hypocreales</taxon>
        <taxon>Nectriaceae</taxon>
        <taxon>Neonectria</taxon>
    </lineage>
</organism>
<evidence type="ECO:0000259" key="6">
    <source>
        <dbReference type="Pfam" id="PF15459"/>
    </source>
</evidence>
<feature type="compositionally biased region" description="Polar residues" evidence="4">
    <location>
        <begin position="261"/>
        <end position="270"/>
    </location>
</feature>
<evidence type="ECO:0008006" key="9">
    <source>
        <dbReference type="Google" id="ProtNLM"/>
    </source>
</evidence>
<comment type="similarity">
    <text evidence="2">Belongs to the SURF6 family.</text>
</comment>
<evidence type="ECO:0000313" key="8">
    <source>
        <dbReference type="Proteomes" id="UP001498476"/>
    </source>
</evidence>
<accession>A0ABR1GNQ2</accession>
<comment type="caution">
    <text evidence="7">The sequence shown here is derived from an EMBL/GenBank/DDBJ whole genome shotgun (WGS) entry which is preliminary data.</text>
</comment>
<reference evidence="7 8" key="1">
    <citation type="journal article" date="2025" name="Microbiol. Resour. Announc.">
        <title>Draft genome sequences for Neonectria magnoliae and Neonectria punicea, canker pathogens of Liriodendron tulipifera and Acer saccharum in West Virginia.</title>
        <authorList>
            <person name="Petronek H.M."/>
            <person name="Kasson M.T."/>
            <person name="Metheny A.M."/>
            <person name="Stauder C.M."/>
            <person name="Lovett B."/>
            <person name="Lynch S.C."/>
            <person name="Garnas J.R."/>
            <person name="Kasson L.R."/>
            <person name="Stajich J.E."/>
        </authorList>
    </citation>
    <scope>NUCLEOTIDE SEQUENCE [LARGE SCALE GENOMIC DNA]</scope>
    <source>
        <strain evidence="7 8">NRRL 64653</strain>
    </source>
</reference>
<evidence type="ECO:0000259" key="5">
    <source>
        <dbReference type="Pfam" id="PF04935"/>
    </source>
</evidence>
<dbReference type="InterPro" id="IPR007019">
    <property type="entry name" value="SURF6"/>
</dbReference>
<feature type="compositionally biased region" description="Basic and acidic residues" evidence="4">
    <location>
        <begin position="352"/>
        <end position="371"/>
    </location>
</feature>
<dbReference type="PANTHER" id="PTHR14369:SF0">
    <property type="entry name" value="SURFEIT LOCUS PROTEIN 6"/>
    <property type="match status" value="1"/>
</dbReference>
<feature type="compositionally biased region" description="Basic and acidic residues" evidence="4">
    <location>
        <begin position="154"/>
        <end position="184"/>
    </location>
</feature>
<proteinExistence type="inferred from homology"/>
<gene>
    <name evidence="7" type="ORF">QQX98_010676</name>
</gene>
<evidence type="ECO:0000313" key="7">
    <source>
        <dbReference type="EMBL" id="KAK7403541.1"/>
    </source>
</evidence>
<feature type="region of interest" description="Disordered" evidence="4">
    <location>
        <begin position="480"/>
        <end position="558"/>
    </location>
</feature>